<name>A0A1U9JUQ3_9HYPH</name>
<dbReference type="EMBL" id="CP017315">
    <property type="protein sequence ID" value="AQS41583.1"/>
    <property type="molecule type" value="Genomic_DNA"/>
</dbReference>
<reference evidence="2 3" key="2">
    <citation type="journal article" date="2016" name="Sci. Rep.">
        <title>The genome of Rhizobiales bacteria in predatory ants reveals urease gene functions but no genes for nitrogen fixation.</title>
        <authorList>
            <person name="Neuvonen M.M."/>
            <person name="Tamarit D."/>
            <person name="Naslund K."/>
            <person name="Liebig J."/>
            <person name="Feldhaar H."/>
            <person name="Moran N.A."/>
            <person name="Guy L."/>
            <person name="Andersson S.G."/>
        </authorList>
    </citation>
    <scope>NUCLEOTIDE SEQUENCE [LARGE SCALE GENOMIC DNA]</scope>
    <source>
        <strain evidence="2 3">Hsal</strain>
    </source>
</reference>
<feature type="domain" description="DUF306" evidence="1">
    <location>
        <begin position="173"/>
        <end position="294"/>
    </location>
</feature>
<accession>A0A1U9JUQ3</accession>
<sequence>MSKKKSPRLIIGAFLLAGVAVAGIGTMLYHKPAQTVAARQDTGTAMQQVQVQAQAQAQALHGQVIFDTTQGSLPPQSSLTVQLVASNIADNEQKLARQVVIPVGEVSSPVDFTLPAVELDDTRTYVLKARISVGDTLLYADESAMPVDISHSAYRIHLAQVASSENIQTADKNQITGQIWLAEDLMSAGIIDNSHMTLQIAEVTPVADEAATKSYRATGSGGCNRYNASLILDEQSQVIKFDHSIPTTMMSCAEALLIQEGKFIDMLTKASSYKFSEHGMLYLLDDNQNPIGRFTLAEND</sequence>
<dbReference type="Pfam" id="PF03724">
    <property type="entry name" value="META"/>
    <property type="match status" value="1"/>
</dbReference>
<proteinExistence type="predicted"/>
<organism evidence="2 3">
    <name type="scientific">Candidatus Tokpelaia hoelldobleri</name>
    <dbReference type="NCBI Taxonomy" id="1902579"/>
    <lineage>
        <taxon>Bacteria</taxon>
        <taxon>Pseudomonadati</taxon>
        <taxon>Pseudomonadota</taxon>
        <taxon>Alphaproteobacteria</taxon>
        <taxon>Hyphomicrobiales</taxon>
        <taxon>Candidatus Tokpelaia</taxon>
    </lineage>
</organism>
<protein>
    <recommendedName>
        <fullName evidence="1">DUF306 domain-containing protein</fullName>
    </recommendedName>
</protein>
<dbReference type="KEGG" id="thd:BHV28_08840"/>
<dbReference type="InterPro" id="IPR039366">
    <property type="entry name" value="Pilotin"/>
</dbReference>
<keyword evidence="3" id="KW-1185">Reference proteome</keyword>
<gene>
    <name evidence="2" type="ORF">BHV28_08840</name>
</gene>
<dbReference type="Proteomes" id="UP000188912">
    <property type="component" value="Chromosome"/>
</dbReference>
<evidence type="ECO:0000313" key="2">
    <source>
        <dbReference type="EMBL" id="AQS41583.1"/>
    </source>
</evidence>
<dbReference type="InterPro" id="IPR038670">
    <property type="entry name" value="HslJ-like_sf"/>
</dbReference>
<evidence type="ECO:0000313" key="3">
    <source>
        <dbReference type="Proteomes" id="UP000188912"/>
    </source>
</evidence>
<dbReference type="Pfam" id="PF09619">
    <property type="entry name" value="YscW"/>
    <property type="match status" value="1"/>
</dbReference>
<evidence type="ECO:0000259" key="1">
    <source>
        <dbReference type="Pfam" id="PF03724"/>
    </source>
</evidence>
<dbReference type="Gene3D" id="2.40.128.270">
    <property type="match status" value="1"/>
</dbReference>
<dbReference type="AlphaFoldDB" id="A0A1U9JUQ3"/>
<reference evidence="2 3" key="1">
    <citation type="journal article" date="2010" name="Science">
        <title>Genomic comparison of the ants Camponotus floridanus and Harpegnathos saltator.</title>
        <authorList>
            <person name="Bonasio R."/>
            <person name="Zhang G."/>
            <person name="Ye C."/>
            <person name="Mutti N.S."/>
            <person name="Fang X."/>
            <person name="Qin N."/>
            <person name="Donahue G."/>
            <person name="Yang P."/>
            <person name="Li Q."/>
            <person name="Li C."/>
            <person name="Zhang P."/>
            <person name="Huang Z."/>
            <person name="Berger S.L."/>
            <person name="Reinberg D."/>
            <person name="Wang J."/>
            <person name="Liebig J."/>
        </authorList>
    </citation>
    <scope>NUCLEOTIDE SEQUENCE [LARGE SCALE GENOMIC DNA]</scope>
    <source>
        <strain evidence="2 3">Hsal</strain>
    </source>
</reference>
<dbReference type="InterPro" id="IPR005184">
    <property type="entry name" value="DUF306_Meta_HslJ"/>
</dbReference>
<dbReference type="STRING" id="1902579.BHV28_08840"/>